<dbReference type="PANTHER" id="PTHR46796">
    <property type="entry name" value="HTH-TYPE TRANSCRIPTIONAL ACTIVATOR RHAS-RELATED"/>
    <property type="match status" value="1"/>
</dbReference>
<keyword evidence="3" id="KW-0804">Transcription</keyword>
<keyword evidence="2" id="KW-0238">DNA-binding</keyword>
<name>A0ABS2GCY0_9FIRM</name>
<dbReference type="SMART" id="SM00342">
    <property type="entry name" value="HTH_ARAC"/>
    <property type="match status" value="1"/>
</dbReference>
<comment type="caution">
    <text evidence="5">The sequence shown here is derived from an EMBL/GenBank/DDBJ whole genome shotgun (WGS) entry which is preliminary data.</text>
</comment>
<keyword evidence="1" id="KW-0805">Transcription regulation</keyword>
<dbReference type="SUPFAM" id="SSF51182">
    <property type="entry name" value="RmlC-like cupins"/>
    <property type="match status" value="1"/>
</dbReference>
<evidence type="ECO:0000313" key="6">
    <source>
        <dbReference type="Proteomes" id="UP000729290"/>
    </source>
</evidence>
<dbReference type="Pfam" id="PF07883">
    <property type="entry name" value="Cupin_2"/>
    <property type="match status" value="1"/>
</dbReference>
<dbReference type="CDD" id="cd02208">
    <property type="entry name" value="cupin_RmlC-like"/>
    <property type="match status" value="1"/>
</dbReference>
<dbReference type="InterPro" id="IPR020449">
    <property type="entry name" value="Tscrpt_reg_AraC-type_HTH"/>
</dbReference>
<dbReference type="InterPro" id="IPR009057">
    <property type="entry name" value="Homeodomain-like_sf"/>
</dbReference>
<keyword evidence="6" id="KW-1185">Reference proteome</keyword>
<evidence type="ECO:0000256" key="3">
    <source>
        <dbReference type="ARBA" id="ARBA00023163"/>
    </source>
</evidence>
<protein>
    <submittedName>
        <fullName evidence="5">Helix-turn-helix transcriptional regulator</fullName>
    </submittedName>
</protein>
<dbReference type="Gene3D" id="1.10.10.60">
    <property type="entry name" value="Homeodomain-like"/>
    <property type="match status" value="2"/>
</dbReference>
<dbReference type="InterPro" id="IPR050204">
    <property type="entry name" value="AraC_XylS_family_regulators"/>
</dbReference>
<dbReference type="InterPro" id="IPR013096">
    <property type="entry name" value="Cupin_2"/>
</dbReference>
<dbReference type="RefSeq" id="WP_205132876.1">
    <property type="nucleotide sequence ID" value="NZ_JACSNT010000003.1"/>
</dbReference>
<feature type="domain" description="HTH araC/xylS-type" evidence="4">
    <location>
        <begin position="196"/>
        <end position="294"/>
    </location>
</feature>
<dbReference type="EMBL" id="JACSNV010000015">
    <property type="protein sequence ID" value="MBM6878503.1"/>
    <property type="molecule type" value="Genomic_DNA"/>
</dbReference>
<dbReference type="PRINTS" id="PR00032">
    <property type="entry name" value="HTHARAC"/>
</dbReference>
<dbReference type="Pfam" id="PF12833">
    <property type="entry name" value="HTH_18"/>
    <property type="match status" value="1"/>
</dbReference>
<evidence type="ECO:0000313" key="5">
    <source>
        <dbReference type="EMBL" id="MBM6878503.1"/>
    </source>
</evidence>
<dbReference type="InterPro" id="IPR018060">
    <property type="entry name" value="HTH_AraC"/>
</dbReference>
<dbReference type="Proteomes" id="UP000729290">
    <property type="component" value="Unassembled WGS sequence"/>
</dbReference>
<organism evidence="5 6">
    <name type="scientific">Anaerotignum lactatifermentans</name>
    <dbReference type="NCBI Taxonomy" id="160404"/>
    <lineage>
        <taxon>Bacteria</taxon>
        <taxon>Bacillati</taxon>
        <taxon>Bacillota</taxon>
        <taxon>Clostridia</taxon>
        <taxon>Lachnospirales</taxon>
        <taxon>Anaerotignaceae</taxon>
        <taxon>Anaerotignum</taxon>
    </lineage>
</organism>
<dbReference type="Gene3D" id="2.60.120.10">
    <property type="entry name" value="Jelly Rolls"/>
    <property type="match status" value="1"/>
</dbReference>
<gene>
    <name evidence="5" type="ORF">H9X83_10110</name>
</gene>
<dbReference type="SUPFAM" id="SSF46689">
    <property type="entry name" value="Homeodomain-like"/>
    <property type="match status" value="2"/>
</dbReference>
<reference evidence="5 6" key="1">
    <citation type="journal article" date="2021" name="Sci. Rep.">
        <title>The distribution of antibiotic resistance genes in chicken gut microbiota commensals.</title>
        <authorList>
            <person name="Juricova H."/>
            <person name="Matiasovicova J."/>
            <person name="Kubasova T."/>
            <person name="Cejkova D."/>
            <person name="Rychlik I."/>
        </authorList>
    </citation>
    <scope>NUCLEOTIDE SEQUENCE [LARGE SCALE GENOMIC DNA]</scope>
    <source>
        <strain evidence="5 6">An431b</strain>
    </source>
</reference>
<evidence type="ECO:0000256" key="2">
    <source>
        <dbReference type="ARBA" id="ARBA00023125"/>
    </source>
</evidence>
<evidence type="ECO:0000259" key="4">
    <source>
        <dbReference type="PROSITE" id="PS01124"/>
    </source>
</evidence>
<dbReference type="InterPro" id="IPR011051">
    <property type="entry name" value="RmlC_Cupin_sf"/>
</dbReference>
<dbReference type="PROSITE" id="PS01124">
    <property type="entry name" value="HTH_ARAC_FAMILY_2"/>
    <property type="match status" value="1"/>
</dbReference>
<proteinExistence type="predicted"/>
<dbReference type="InterPro" id="IPR014710">
    <property type="entry name" value="RmlC-like_jellyroll"/>
</dbReference>
<accession>A0ABS2GCY0</accession>
<evidence type="ECO:0000256" key="1">
    <source>
        <dbReference type="ARBA" id="ARBA00023015"/>
    </source>
</evidence>
<sequence>MLQPCELSKNPRQMELRPHGTAEFPCGGYDTAVRQEEGGIAWHWHEEAEMLFVTEGMVQVCLPDCHWSLKTGEGAFINANVLHSLQAEGEGGRVRSAVFHIRLISGGSDTVFYRKYVSPLMEYSGIKGLRLSPEEEWQKSMLEEVRRTTALLEEREEGYEWEVRSSLSRFWSILYSNTRPKAAETQRQSIDAQRLRKMLELIWKEYSHPLGLEQIARAANIGQRECLRCFQRTIGVSPLQYLLRYRVSQAAALLRETDLPVAEIGIRCGFDDPSHFAQTFRKYFLLTPSAYRKGRV</sequence>